<evidence type="ECO:0000313" key="18">
    <source>
        <dbReference type="EMBL" id="EHM09938.1"/>
    </source>
</evidence>
<evidence type="ECO:0000256" key="9">
    <source>
        <dbReference type="ARBA" id="ARBA00022833"/>
    </source>
</evidence>
<dbReference type="GO" id="GO:0009231">
    <property type="term" value="P:riboflavin biosynthetic process"/>
    <property type="evidence" value="ECO:0007669"/>
    <property type="project" value="UniProtKB-UniPathway"/>
</dbReference>
<dbReference type="CDD" id="cd01284">
    <property type="entry name" value="Riboflavin_deaminase-reductase"/>
    <property type="match status" value="1"/>
</dbReference>
<dbReference type="GO" id="GO:0008835">
    <property type="term" value="F:diaminohydroxyphosphoribosylaminopyrimidine deaminase activity"/>
    <property type="evidence" value="ECO:0007669"/>
    <property type="project" value="UniProtKB-EC"/>
</dbReference>
<comment type="pathway">
    <text evidence="2 13">Cofactor biosynthesis; riboflavin biosynthesis; 5-amino-6-(D-ribitylamino)uracil from GTP: step 2/4.</text>
</comment>
<evidence type="ECO:0000256" key="2">
    <source>
        <dbReference type="ARBA" id="ARBA00004882"/>
    </source>
</evidence>
<dbReference type="InterPro" id="IPR002125">
    <property type="entry name" value="CMP_dCMP_dom"/>
</dbReference>
<dbReference type="eggNOG" id="COG1985">
    <property type="taxonomic scope" value="Bacteria"/>
</dbReference>
<dbReference type="PANTHER" id="PTHR38011">
    <property type="entry name" value="DIHYDROFOLATE REDUCTASE FAMILY PROTEIN (AFU_ORTHOLOGUE AFUA_8G06820)"/>
    <property type="match status" value="1"/>
</dbReference>
<feature type="domain" description="CMP/dCMP-type deaminase" evidence="17">
    <location>
        <begin position="16"/>
        <end position="130"/>
    </location>
</feature>
<feature type="binding site" evidence="15">
    <location>
        <position position="199"/>
    </location>
    <ligand>
        <name>NADP(+)</name>
        <dbReference type="ChEBI" id="CHEBI:58349"/>
    </ligand>
</feature>
<protein>
    <recommendedName>
        <fullName evidence="13">Riboflavin biosynthesis protein RibD</fullName>
    </recommendedName>
    <domain>
        <recommendedName>
            <fullName evidence="13">Diaminohydroxyphosphoribosylaminopyrimidine deaminase</fullName>
            <shortName evidence="13">DRAP deaminase</shortName>
            <ecNumber evidence="13">3.5.4.26</ecNumber>
        </recommendedName>
        <alternativeName>
            <fullName evidence="13">Riboflavin-specific deaminase</fullName>
        </alternativeName>
    </domain>
    <domain>
        <recommendedName>
            <fullName evidence="13">5-amino-6-(5-phosphoribosylamino)uracil reductase</fullName>
            <ecNumber evidence="13">1.1.1.193</ecNumber>
        </recommendedName>
        <alternativeName>
            <fullName evidence="13">HTP reductase</fullName>
        </alternativeName>
    </domain>
</protein>
<feature type="binding site" evidence="15">
    <location>
        <position position="211"/>
    </location>
    <ligand>
        <name>NADP(+)</name>
        <dbReference type="ChEBI" id="CHEBI:58349"/>
    </ligand>
</feature>
<dbReference type="eggNOG" id="COG0117">
    <property type="taxonomic scope" value="Bacteria"/>
</dbReference>
<dbReference type="PROSITE" id="PS51747">
    <property type="entry name" value="CYT_DCMP_DEAMINASES_2"/>
    <property type="match status" value="1"/>
</dbReference>
<evidence type="ECO:0000256" key="13">
    <source>
        <dbReference type="PIRNR" id="PIRNR006769"/>
    </source>
</evidence>
<dbReference type="InterPro" id="IPR016193">
    <property type="entry name" value="Cytidine_deaminase-like"/>
</dbReference>
<evidence type="ECO:0000256" key="4">
    <source>
        <dbReference type="ARBA" id="ARBA00005259"/>
    </source>
</evidence>
<feature type="active site" description="Proton donor" evidence="14">
    <location>
        <position position="67"/>
    </location>
</feature>
<keyword evidence="19" id="KW-1185">Reference proteome</keyword>
<organism evidence="18 19">
    <name type="scientific">Thermanaerovibrio velox DSM 12556</name>
    <dbReference type="NCBI Taxonomy" id="926567"/>
    <lineage>
        <taxon>Bacteria</taxon>
        <taxon>Thermotogati</taxon>
        <taxon>Synergistota</taxon>
        <taxon>Synergistia</taxon>
        <taxon>Synergistales</taxon>
        <taxon>Synergistaceae</taxon>
        <taxon>Thermanaerovibrio</taxon>
    </lineage>
</organism>
<dbReference type="InterPro" id="IPR024072">
    <property type="entry name" value="DHFR-like_dom_sf"/>
</dbReference>
<evidence type="ECO:0000256" key="6">
    <source>
        <dbReference type="ARBA" id="ARBA00022619"/>
    </source>
</evidence>
<sequence length="377" mass="40770">MKALKEFNRESLGESKRHIYFMRMALSLAARGGVSVSPNPKVGCVLVRDEKVVGIGYHRRYGGPHAEVEALAMARDKARGSTAYVTLEPCAHHGKTPPCAPRLAEAGVSRVVYGFRDPNPKVNGEGLRILESSGVEVIGPVLERDCKWINRGFIRRITLGRPWVTLKGALSVDGTACLDSGESKWITGPMARQKAHLLRAEHDAVLVGINTVMNDDPELTVRALDGESPKKVVLDGHLRIPLEAKVLKGGERIVFTSQEAPMEKLTCLRNMGVTLIQVPSVGGMLDLSQVLLELGRLGVNNLLVEGGARVLGAFVDSGLGDMVSLFVAPSILGRGLQIFESFAIQGLGSRVEITDHMVRQAGHDLWLEGVLRCSPAL</sequence>
<dbReference type="EMBL" id="CM001377">
    <property type="protein sequence ID" value="EHM09938.1"/>
    <property type="molecule type" value="Genomic_DNA"/>
</dbReference>
<evidence type="ECO:0000256" key="11">
    <source>
        <dbReference type="ARBA" id="ARBA00023002"/>
    </source>
</evidence>
<dbReference type="STRING" id="926567.TheveDRAFT_0789"/>
<dbReference type="InterPro" id="IPR011549">
    <property type="entry name" value="RibD_C"/>
</dbReference>
<dbReference type="SUPFAM" id="SSF53597">
    <property type="entry name" value="Dihydrofolate reductase-like"/>
    <property type="match status" value="1"/>
</dbReference>
<feature type="binding site" evidence="15">
    <location>
        <position position="185"/>
    </location>
    <ligand>
        <name>NADP(+)</name>
        <dbReference type="ChEBI" id="CHEBI:58349"/>
    </ligand>
</feature>
<dbReference type="Proteomes" id="UP000005730">
    <property type="component" value="Chromosome"/>
</dbReference>
<keyword evidence="11 13" id="KW-0560">Oxidoreductase</keyword>
<feature type="binding site" evidence="15">
    <location>
        <position position="169"/>
    </location>
    <ligand>
        <name>NADP(+)</name>
        <dbReference type="ChEBI" id="CHEBI:58349"/>
    </ligand>
</feature>
<feature type="binding site" evidence="16">
    <location>
        <position position="99"/>
    </location>
    <ligand>
        <name>Zn(2+)</name>
        <dbReference type="ChEBI" id="CHEBI:29105"/>
        <note>catalytic</note>
    </ligand>
</feature>
<dbReference type="PROSITE" id="PS00903">
    <property type="entry name" value="CYT_DCMP_DEAMINASES_1"/>
    <property type="match status" value="1"/>
</dbReference>
<accession>H0URJ9</accession>
<dbReference type="GO" id="GO:0008703">
    <property type="term" value="F:5-amino-6-(5-phosphoribosylamino)uracil reductase activity"/>
    <property type="evidence" value="ECO:0007669"/>
    <property type="project" value="UniProtKB-EC"/>
</dbReference>
<dbReference type="EC" id="3.5.4.26" evidence="13"/>
<evidence type="ECO:0000256" key="16">
    <source>
        <dbReference type="PIRSR" id="PIRSR006769-3"/>
    </source>
</evidence>
<comment type="catalytic activity">
    <reaction evidence="13">
        <text>5-amino-6-(5-phospho-D-ribitylamino)uracil + NADP(+) = 5-amino-6-(5-phospho-D-ribosylamino)uracil + NADPH + H(+)</text>
        <dbReference type="Rhea" id="RHEA:17845"/>
        <dbReference type="ChEBI" id="CHEBI:15378"/>
        <dbReference type="ChEBI" id="CHEBI:57783"/>
        <dbReference type="ChEBI" id="CHEBI:58349"/>
        <dbReference type="ChEBI" id="CHEBI:58421"/>
        <dbReference type="ChEBI" id="CHEBI:58453"/>
        <dbReference type="EC" id="1.1.1.193"/>
    </reaction>
</comment>
<dbReference type="PIRSF" id="PIRSF006769">
    <property type="entry name" value="RibD"/>
    <property type="match status" value="1"/>
</dbReference>
<feature type="binding site" evidence="15">
    <location>
        <position position="183"/>
    </location>
    <ligand>
        <name>substrate</name>
    </ligand>
</feature>
<feature type="binding site" evidence="15">
    <location>
        <position position="219"/>
    </location>
    <ligand>
        <name>substrate</name>
    </ligand>
</feature>
<comment type="similarity">
    <text evidence="4 13">In the N-terminal section; belongs to the cytidine and deoxycytidylate deaminase family.</text>
</comment>
<keyword evidence="8 13" id="KW-0378">Hydrolase</keyword>
<dbReference type="FunFam" id="3.40.140.10:FF:000025">
    <property type="entry name" value="Riboflavin biosynthesis protein RibD"/>
    <property type="match status" value="1"/>
</dbReference>
<dbReference type="InterPro" id="IPR016192">
    <property type="entry name" value="APOBEC/CMP_deaminase_Zn-bd"/>
</dbReference>
<name>H0URJ9_9BACT</name>
<dbReference type="EC" id="1.1.1.193" evidence="13"/>
<dbReference type="InterPro" id="IPR050765">
    <property type="entry name" value="Riboflavin_Biosynth_HTPR"/>
</dbReference>
<gene>
    <name evidence="18" type="ORF">TheveDRAFT_0789</name>
</gene>
<dbReference type="NCBIfam" id="TIGR00326">
    <property type="entry name" value="eubact_ribD"/>
    <property type="match status" value="1"/>
</dbReference>
<dbReference type="PANTHER" id="PTHR38011:SF7">
    <property type="entry name" value="2,5-DIAMINO-6-RIBOSYLAMINO-4(3H)-PYRIMIDINONE 5'-PHOSPHATE REDUCTASE"/>
    <property type="match status" value="1"/>
</dbReference>
<keyword evidence="6 13" id="KW-0686">Riboflavin biosynthesis</keyword>
<dbReference type="InterPro" id="IPR002734">
    <property type="entry name" value="RibDG_C"/>
</dbReference>
<feature type="binding site" evidence="16">
    <location>
        <position position="90"/>
    </location>
    <ligand>
        <name>Zn(2+)</name>
        <dbReference type="ChEBI" id="CHEBI:29105"/>
        <note>catalytic</note>
    </ligand>
</feature>
<dbReference type="Pfam" id="PF01872">
    <property type="entry name" value="RibD_C"/>
    <property type="match status" value="1"/>
</dbReference>
<dbReference type="UniPathway" id="UPA00275">
    <property type="reaction ID" value="UER00401"/>
</dbReference>
<keyword evidence="10 13" id="KW-0521">NADP</keyword>
<comment type="similarity">
    <text evidence="5 13">In the C-terminal section; belongs to the HTP reductase family.</text>
</comment>
<comment type="cofactor">
    <cofactor evidence="13 16">
        <name>Zn(2+)</name>
        <dbReference type="ChEBI" id="CHEBI:29105"/>
    </cofactor>
    <text evidence="13 16">Binds 1 zinc ion.</text>
</comment>
<evidence type="ECO:0000256" key="7">
    <source>
        <dbReference type="ARBA" id="ARBA00022723"/>
    </source>
</evidence>
<evidence type="ECO:0000256" key="8">
    <source>
        <dbReference type="ARBA" id="ARBA00022801"/>
    </source>
</evidence>
<evidence type="ECO:0000256" key="15">
    <source>
        <dbReference type="PIRSR" id="PIRSR006769-2"/>
    </source>
</evidence>
<evidence type="ECO:0000256" key="1">
    <source>
        <dbReference type="ARBA" id="ARBA00002151"/>
    </source>
</evidence>
<comment type="catalytic activity">
    <reaction evidence="13">
        <text>2,5-diamino-6-hydroxy-4-(5-phosphoribosylamino)-pyrimidine + H2O + H(+) = 5-amino-6-(5-phospho-D-ribosylamino)uracil + NH4(+)</text>
        <dbReference type="Rhea" id="RHEA:21868"/>
        <dbReference type="ChEBI" id="CHEBI:15377"/>
        <dbReference type="ChEBI" id="CHEBI:15378"/>
        <dbReference type="ChEBI" id="CHEBI:28938"/>
        <dbReference type="ChEBI" id="CHEBI:58453"/>
        <dbReference type="ChEBI" id="CHEBI:58614"/>
        <dbReference type="EC" id="3.5.4.26"/>
    </reaction>
</comment>
<dbReference type="Gene3D" id="3.40.430.10">
    <property type="entry name" value="Dihydrofolate Reductase, subunit A"/>
    <property type="match status" value="1"/>
</dbReference>
<dbReference type="InterPro" id="IPR004794">
    <property type="entry name" value="Eubact_RibD"/>
</dbReference>
<dbReference type="HOGENOM" id="CLU_036590_1_2_0"/>
<dbReference type="Gene3D" id="3.40.140.10">
    <property type="entry name" value="Cytidine Deaminase, domain 2"/>
    <property type="match status" value="1"/>
</dbReference>
<evidence type="ECO:0000256" key="5">
    <source>
        <dbReference type="ARBA" id="ARBA00007417"/>
    </source>
</evidence>
<dbReference type="NCBIfam" id="TIGR00227">
    <property type="entry name" value="ribD_Cterm"/>
    <property type="match status" value="1"/>
</dbReference>
<evidence type="ECO:0000256" key="14">
    <source>
        <dbReference type="PIRSR" id="PIRSR006769-1"/>
    </source>
</evidence>
<proteinExistence type="inferred from homology"/>
<keyword evidence="12" id="KW-0511">Multifunctional enzyme</keyword>
<feature type="binding site" evidence="16">
    <location>
        <position position="65"/>
    </location>
    <ligand>
        <name>Zn(2+)</name>
        <dbReference type="ChEBI" id="CHEBI:29105"/>
        <note>catalytic</note>
    </ligand>
</feature>
<evidence type="ECO:0000256" key="12">
    <source>
        <dbReference type="ARBA" id="ARBA00023268"/>
    </source>
</evidence>
<comment type="function">
    <text evidence="1 13">Converts 2,5-diamino-6-(ribosylamino)-4(3h)-pyrimidinone 5'-phosphate into 5-amino-6-(ribosylamino)-2,4(1h,3h)-pyrimidinedione 5'-phosphate.</text>
</comment>
<reference evidence="18 19" key="1">
    <citation type="submission" date="2011-10" db="EMBL/GenBank/DDBJ databases">
        <title>The Noncontiguous Finished genome of Thermanaerovibrio velox DSM 12556.</title>
        <authorList>
            <consortium name="US DOE Joint Genome Institute (JGI-PGF)"/>
            <person name="Lucas S."/>
            <person name="Copeland A."/>
            <person name="Lapidus A."/>
            <person name="Glavina del Rio T."/>
            <person name="Dalin E."/>
            <person name="Tice H."/>
            <person name="Bruce D."/>
            <person name="Goodwin L."/>
            <person name="Pitluck S."/>
            <person name="Peters L."/>
            <person name="Mikhailova N."/>
            <person name="Teshima H."/>
            <person name="Kyrpides N."/>
            <person name="Mavromatis K."/>
            <person name="Ivanova N."/>
            <person name="Markowitz V."/>
            <person name="Cheng J.-F."/>
            <person name="Hugenholtz P."/>
            <person name="Woyke T."/>
            <person name="Wu D."/>
            <person name="Spring S."/>
            <person name="Brambilla E.-M."/>
            <person name="Klenk H.-P."/>
            <person name="Eisen J.A."/>
        </authorList>
    </citation>
    <scope>NUCLEOTIDE SEQUENCE [LARGE SCALE GENOMIC DNA]</scope>
    <source>
        <strain evidence="18 19">DSM 12556</strain>
    </source>
</reference>
<feature type="binding site" evidence="15">
    <location>
        <position position="305"/>
    </location>
    <ligand>
        <name>substrate</name>
    </ligand>
</feature>
<keyword evidence="7 13" id="KW-0479">Metal-binding</keyword>
<dbReference type="OrthoDB" id="9800865at2"/>
<evidence type="ECO:0000259" key="17">
    <source>
        <dbReference type="PROSITE" id="PS51747"/>
    </source>
</evidence>
<feature type="binding site" evidence="15">
    <location>
        <position position="222"/>
    </location>
    <ligand>
        <name>substrate</name>
    </ligand>
</feature>
<dbReference type="RefSeq" id="WP_006583432.1">
    <property type="nucleotide sequence ID" value="NZ_CM001377.1"/>
</dbReference>
<comment type="pathway">
    <text evidence="3 13">Cofactor biosynthesis; riboflavin biosynthesis; 5-amino-6-(D-ribitylamino)uracil from GTP: step 3/4.</text>
</comment>
<evidence type="ECO:0000313" key="19">
    <source>
        <dbReference type="Proteomes" id="UP000005730"/>
    </source>
</evidence>
<evidence type="ECO:0000256" key="10">
    <source>
        <dbReference type="ARBA" id="ARBA00022857"/>
    </source>
</evidence>
<dbReference type="GO" id="GO:0050661">
    <property type="term" value="F:NADP binding"/>
    <property type="evidence" value="ECO:0007669"/>
    <property type="project" value="InterPro"/>
</dbReference>
<dbReference type="SUPFAM" id="SSF53927">
    <property type="entry name" value="Cytidine deaminase-like"/>
    <property type="match status" value="1"/>
</dbReference>
<keyword evidence="9 13" id="KW-0862">Zinc</keyword>
<feature type="binding site" evidence="15">
    <location>
        <position position="215"/>
    </location>
    <ligand>
        <name>NADP(+)</name>
        <dbReference type="ChEBI" id="CHEBI:58349"/>
    </ligand>
</feature>
<evidence type="ECO:0000256" key="3">
    <source>
        <dbReference type="ARBA" id="ARBA00004910"/>
    </source>
</evidence>
<dbReference type="GO" id="GO:0008270">
    <property type="term" value="F:zinc ion binding"/>
    <property type="evidence" value="ECO:0007669"/>
    <property type="project" value="InterPro"/>
</dbReference>
<feature type="binding site" evidence="15">
    <location>
        <begin position="307"/>
        <end position="313"/>
    </location>
    <ligand>
        <name>NADP(+)</name>
        <dbReference type="ChEBI" id="CHEBI:58349"/>
    </ligand>
</feature>
<dbReference type="AlphaFoldDB" id="H0URJ9"/>
<dbReference type="Pfam" id="PF00383">
    <property type="entry name" value="dCMP_cyt_deam_1"/>
    <property type="match status" value="1"/>
</dbReference>